<dbReference type="AlphaFoldDB" id="A0A069E007"/>
<evidence type="ECO:0000313" key="4">
    <source>
        <dbReference type="EMBL" id="KCZ82579.1"/>
    </source>
</evidence>
<evidence type="ECO:0000256" key="1">
    <source>
        <dbReference type="ARBA" id="ARBA00023125"/>
    </source>
</evidence>
<dbReference type="Gene3D" id="1.10.357.10">
    <property type="entry name" value="Tetracycline Repressor, domain 2"/>
    <property type="match status" value="1"/>
</dbReference>
<dbReference type="GO" id="GO:0000976">
    <property type="term" value="F:transcription cis-regulatory region binding"/>
    <property type="evidence" value="ECO:0007669"/>
    <property type="project" value="TreeGrafter"/>
</dbReference>
<feature type="DNA-binding region" description="H-T-H motif" evidence="2">
    <location>
        <begin position="30"/>
        <end position="49"/>
    </location>
</feature>
<evidence type="ECO:0000259" key="3">
    <source>
        <dbReference type="PROSITE" id="PS50977"/>
    </source>
</evidence>
<dbReference type="RefSeq" id="WP_035574160.1">
    <property type="nucleotide sequence ID" value="NZ_ARYH01000005.1"/>
</dbReference>
<reference evidence="4 5" key="1">
    <citation type="journal article" date="2014" name="Antonie Van Leeuwenhoek">
        <title>Hyphomonas beringensis sp. nov. and Hyphomonas chukchiensis sp. nov., isolated from surface seawater of the Bering Sea and Chukchi Sea.</title>
        <authorList>
            <person name="Li C."/>
            <person name="Lai Q."/>
            <person name="Li G."/>
            <person name="Dong C."/>
            <person name="Wang J."/>
            <person name="Liao Y."/>
            <person name="Shao Z."/>
        </authorList>
    </citation>
    <scope>NUCLEOTIDE SEQUENCE [LARGE SCALE GENOMIC DNA]</scope>
    <source>
        <strain evidence="4 5">MHS-3</strain>
    </source>
</reference>
<dbReference type="PANTHER" id="PTHR30055:SF237">
    <property type="entry name" value="TRANSCRIPTIONAL REPRESSOR MCE3R"/>
    <property type="match status" value="1"/>
</dbReference>
<gene>
    <name evidence="4" type="ORF">HAD_17171</name>
</gene>
<keyword evidence="5" id="KW-1185">Reference proteome</keyword>
<dbReference type="PANTHER" id="PTHR30055">
    <property type="entry name" value="HTH-TYPE TRANSCRIPTIONAL REGULATOR RUTR"/>
    <property type="match status" value="1"/>
</dbReference>
<dbReference type="InterPro" id="IPR039536">
    <property type="entry name" value="TetR_C_Proteobacteria"/>
</dbReference>
<dbReference type="PATRIC" id="fig|1280949.3.peg.3483"/>
<name>A0A069E007_9PROT</name>
<dbReference type="InterPro" id="IPR050109">
    <property type="entry name" value="HTH-type_TetR-like_transc_reg"/>
</dbReference>
<feature type="domain" description="HTH tetR-type" evidence="3">
    <location>
        <begin position="7"/>
        <end position="67"/>
    </location>
</feature>
<organism evidence="4 5">
    <name type="scientific">Hyphomonas adhaerens MHS-3</name>
    <dbReference type="NCBI Taxonomy" id="1280949"/>
    <lineage>
        <taxon>Bacteria</taxon>
        <taxon>Pseudomonadati</taxon>
        <taxon>Pseudomonadota</taxon>
        <taxon>Alphaproteobacteria</taxon>
        <taxon>Hyphomonadales</taxon>
        <taxon>Hyphomonadaceae</taxon>
        <taxon>Hyphomonas</taxon>
    </lineage>
</organism>
<dbReference type="Pfam" id="PF00440">
    <property type="entry name" value="TetR_N"/>
    <property type="match status" value="1"/>
</dbReference>
<dbReference type="InterPro" id="IPR009057">
    <property type="entry name" value="Homeodomain-like_sf"/>
</dbReference>
<dbReference type="SUPFAM" id="SSF48498">
    <property type="entry name" value="Tetracyclin repressor-like, C-terminal domain"/>
    <property type="match status" value="1"/>
</dbReference>
<dbReference type="eggNOG" id="COG1309">
    <property type="taxonomic scope" value="Bacteria"/>
</dbReference>
<comment type="caution">
    <text evidence="4">The sequence shown here is derived from an EMBL/GenBank/DDBJ whole genome shotgun (WGS) entry which is preliminary data.</text>
</comment>
<dbReference type="OrthoDB" id="9779746at2"/>
<evidence type="ECO:0000313" key="5">
    <source>
        <dbReference type="Proteomes" id="UP000027446"/>
    </source>
</evidence>
<dbReference type="EMBL" id="ARYH01000005">
    <property type="protein sequence ID" value="KCZ82579.1"/>
    <property type="molecule type" value="Genomic_DNA"/>
</dbReference>
<evidence type="ECO:0000256" key="2">
    <source>
        <dbReference type="PROSITE-ProRule" id="PRU00335"/>
    </source>
</evidence>
<proteinExistence type="predicted"/>
<dbReference type="Pfam" id="PF14246">
    <property type="entry name" value="TetR_C_7"/>
    <property type="match status" value="1"/>
</dbReference>
<dbReference type="PROSITE" id="PS50977">
    <property type="entry name" value="HTH_TETR_2"/>
    <property type="match status" value="1"/>
</dbReference>
<dbReference type="PRINTS" id="PR00455">
    <property type="entry name" value="HTHTETR"/>
</dbReference>
<keyword evidence="1 2" id="KW-0238">DNA-binding</keyword>
<accession>A0A069E007</accession>
<dbReference type="InterPro" id="IPR001647">
    <property type="entry name" value="HTH_TetR"/>
</dbReference>
<dbReference type="STRING" id="1280949.HAD_17171"/>
<dbReference type="Proteomes" id="UP000027446">
    <property type="component" value="Unassembled WGS sequence"/>
</dbReference>
<dbReference type="InterPro" id="IPR036271">
    <property type="entry name" value="Tet_transcr_reg_TetR-rel_C_sf"/>
</dbReference>
<protein>
    <submittedName>
        <fullName evidence="4">Transcriptional regulator</fullName>
    </submittedName>
</protein>
<sequence>MDTATETHPRERILQASLDLFSQNGFAGTSVRQIALHVGLKPSSLYSHFEGKEEILSALIDAYGPASNASRLAAQDYTTIDDPADFCRKYTADLLDQWCDPDERKFMKLLHSEPKRLQAHRAHFNQALFDREINAVAAHFRRFAEARRLHAPDPVECARLFMGGLTFVRMQHIFWADKPASRDTLRAAMDRVTANFLALTLRGD</sequence>
<dbReference type="SUPFAM" id="SSF46689">
    <property type="entry name" value="Homeodomain-like"/>
    <property type="match status" value="1"/>
</dbReference>
<dbReference type="GO" id="GO:0003700">
    <property type="term" value="F:DNA-binding transcription factor activity"/>
    <property type="evidence" value="ECO:0007669"/>
    <property type="project" value="TreeGrafter"/>
</dbReference>